<dbReference type="AlphaFoldDB" id="A0A918KTQ5"/>
<dbReference type="EMBL" id="BMXR01000022">
    <property type="protein sequence ID" value="GGX75612.1"/>
    <property type="molecule type" value="Genomic_DNA"/>
</dbReference>
<comment type="caution">
    <text evidence="2">The sequence shown here is derived from an EMBL/GenBank/DDBJ whole genome shotgun (WGS) entry which is preliminary data.</text>
</comment>
<feature type="domain" description="Serine aminopeptidase S33" evidence="1">
    <location>
        <begin position="29"/>
        <end position="206"/>
    </location>
</feature>
<gene>
    <name evidence="2" type="ORF">GCM10007392_48360</name>
</gene>
<dbReference type="GO" id="GO:0016787">
    <property type="term" value="F:hydrolase activity"/>
    <property type="evidence" value="ECO:0007669"/>
    <property type="project" value="UniProtKB-KW"/>
</dbReference>
<organism evidence="2 3">
    <name type="scientific">Saccharospirillum salsuginis</name>
    <dbReference type="NCBI Taxonomy" id="418750"/>
    <lineage>
        <taxon>Bacteria</taxon>
        <taxon>Pseudomonadati</taxon>
        <taxon>Pseudomonadota</taxon>
        <taxon>Gammaproteobacteria</taxon>
        <taxon>Oceanospirillales</taxon>
        <taxon>Saccharospirillaceae</taxon>
        <taxon>Saccharospirillum</taxon>
    </lineage>
</organism>
<keyword evidence="3" id="KW-1185">Reference proteome</keyword>
<dbReference type="Proteomes" id="UP000626148">
    <property type="component" value="Unassembled WGS sequence"/>
</dbReference>
<reference evidence="2" key="2">
    <citation type="submission" date="2020-09" db="EMBL/GenBank/DDBJ databases">
        <authorList>
            <person name="Sun Q."/>
            <person name="Kim S."/>
        </authorList>
    </citation>
    <scope>NUCLEOTIDE SEQUENCE</scope>
    <source>
        <strain evidence="2">KCTC 22169</strain>
    </source>
</reference>
<name>A0A918KTQ5_9GAMM</name>
<reference evidence="2" key="1">
    <citation type="journal article" date="2014" name="Int. J. Syst. Evol. Microbiol.">
        <title>Complete genome sequence of Corynebacterium casei LMG S-19264T (=DSM 44701T), isolated from a smear-ripened cheese.</title>
        <authorList>
            <consortium name="US DOE Joint Genome Institute (JGI-PGF)"/>
            <person name="Walter F."/>
            <person name="Albersmeier A."/>
            <person name="Kalinowski J."/>
            <person name="Ruckert C."/>
        </authorList>
    </citation>
    <scope>NUCLEOTIDE SEQUENCE</scope>
    <source>
        <strain evidence="2">KCTC 22169</strain>
    </source>
</reference>
<evidence type="ECO:0000313" key="3">
    <source>
        <dbReference type="Proteomes" id="UP000626148"/>
    </source>
</evidence>
<dbReference type="InterPro" id="IPR022742">
    <property type="entry name" value="Hydrolase_4"/>
</dbReference>
<dbReference type="Gene3D" id="3.40.50.1820">
    <property type="entry name" value="alpha/beta hydrolase"/>
    <property type="match status" value="1"/>
</dbReference>
<dbReference type="RefSeq" id="WP_189613707.1">
    <property type="nucleotide sequence ID" value="NZ_BMXR01000022.1"/>
</dbReference>
<dbReference type="Pfam" id="PF12146">
    <property type="entry name" value="Hydrolase_4"/>
    <property type="match status" value="1"/>
</dbReference>
<dbReference type="SUPFAM" id="SSF53474">
    <property type="entry name" value="alpha/beta-Hydrolases"/>
    <property type="match status" value="1"/>
</dbReference>
<dbReference type="InterPro" id="IPR029058">
    <property type="entry name" value="AB_hydrolase_fold"/>
</dbReference>
<accession>A0A918KTQ5</accession>
<evidence type="ECO:0000259" key="1">
    <source>
        <dbReference type="Pfam" id="PF12146"/>
    </source>
</evidence>
<proteinExistence type="predicted"/>
<protein>
    <submittedName>
        <fullName evidence="2">Alpha/beta hydrolase</fullName>
    </submittedName>
</protein>
<keyword evidence="2" id="KW-0378">Hydrolase</keyword>
<sequence>MKQQIHEERLKVPTVQGGHLFVRQLAPENPQGIVLLVHGLGNRGDLFLHEGHGLANFLSEMGFACLVPDLIGHGQSWPKRSRRMTHGIEDIVTEDLPRLATEARRLAKGKPVFLIGQGFGGVLLASAYTRIPAMRPDVAGMVHFGTRRSAKLGGVAHSPTLAVLRRRILPFIGQIKGEIPLNWLRQSLDAETITLYREYLDWSESDWVGRNEDALFDYTTAAQSLDWPASLYFARRNGGYDDHPADVREFMREIGTHNARLMVLGKRDGNLRNYSPLSMLQHDDAWVDHFPVVLDWMTERVRQIEPEGKVRHLVSV</sequence>
<evidence type="ECO:0000313" key="2">
    <source>
        <dbReference type="EMBL" id="GGX75612.1"/>
    </source>
</evidence>